<dbReference type="Proteomes" id="UP001597079">
    <property type="component" value="Unassembled WGS sequence"/>
</dbReference>
<organism evidence="2 3">
    <name type="scientific">Alicyclobacillus fodiniaquatilis</name>
    <dbReference type="NCBI Taxonomy" id="1661150"/>
    <lineage>
        <taxon>Bacteria</taxon>
        <taxon>Bacillati</taxon>
        <taxon>Bacillota</taxon>
        <taxon>Bacilli</taxon>
        <taxon>Bacillales</taxon>
        <taxon>Alicyclobacillaceae</taxon>
        <taxon>Alicyclobacillus</taxon>
    </lineage>
</organism>
<evidence type="ECO:0000256" key="1">
    <source>
        <dbReference type="SAM" id="MobiDB-lite"/>
    </source>
</evidence>
<proteinExistence type="predicted"/>
<sequence>MSSAARAGSVRGRTPLGCAEGSSDAGASVEPGVQPMSRLPQAGQAPDEDKVRPRPSNVGRWRLAALDGLCPASAGQTGIIRQGSWNTVGGRRGYAAKGLGEAGMYKI</sequence>
<keyword evidence="3" id="KW-1185">Reference proteome</keyword>
<accession>A0ABW4JD93</accession>
<reference evidence="3" key="1">
    <citation type="journal article" date="2019" name="Int. J. Syst. Evol. Microbiol.">
        <title>The Global Catalogue of Microorganisms (GCM) 10K type strain sequencing project: providing services to taxonomists for standard genome sequencing and annotation.</title>
        <authorList>
            <consortium name="The Broad Institute Genomics Platform"/>
            <consortium name="The Broad Institute Genome Sequencing Center for Infectious Disease"/>
            <person name="Wu L."/>
            <person name="Ma J."/>
        </authorList>
    </citation>
    <scope>NUCLEOTIDE SEQUENCE [LARGE SCALE GENOMIC DNA]</scope>
    <source>
        <strain evidence="3">CGMCC 1.12286</strain>
    </source>
</reference>
<dbReference type="RefSeq" id="WP_377941155.1">
    <property type="nucleotide sequence ID" value="NZ_JBHUCX010000010.1"/>
</dbReference>
<evidence type="ECO:0000313" key="2">
    <source>
        <dbReference type="EMBL" id="MFD1673674.1"/>
    </source>
</evidence>
<dbReference type="EMBL" id="JBHUCX010000010">
    <property type="protein sequence ID" value="MFD1673674.1"/>
    <property type="molecule type" value="Genomic_DNA"/>
</dbReference>
<protein>
    <submittedName>
        <fullName evidence="2">Uncharacterized protein</fullName>
    </submittedName>
</protein>
<name>A0ABW4JD93_9BACL</name>
<feature type="region of interest" description="Disordered" evidence="1">
    <location>
        <begin position="1"/>
        <end position="56"/>
    </location>
</feature>
<evidence type="ECO:0000313" key="3">
    <source>
        <dbReference type="Proteomes" id="UP001597079"/>
    </source>
</evidence>
<comment type="caution">
    <text evidence="2">The sequence shown here is derived from an EMBL/GenBank/DDBJ whole genome shotgun (WGS) entry which is preliminary data.</text>
</comment>
<gene>
    <name evidence="2" type="ORF">ACFSB2_02985</name>
</gene>